<dbReference type="AlphaFoldDB" id="H5UQM5"/>
<dbReference type="EMBL" id="BAFE01000032">
    <property type="protein sequence ID" value="GAB48033.1"/>
    <property type="molecule type" value="Genomic_DNA"/>
</dbReference>
<evidence type="ECO:0000313" key="3">
    <source>
        <dbReference type="Proteomes" id="UP000004367"/>
    </source>
</evidence>
<dbReference type="eggNOG" id="COG3385">
    <property type="taxonomic scope" value="Bacteria"/>
</dbReference>
<accession>H5UQM5</accession>
<sequence>MTCKDVDCLGRYPQDQKGTSQVSKRSGLYPQVRVDTASVPAVAHAGGALLTRTARVSGLDVALSRALGLWRKPLARHDPAKVLLDLAMSLALGGDACRDAALLRAEPGLFGPVASDATISRTIAALAGDIDKVEKAIAAARAAARAHVWRLAGANAPNHDASAANPLVIDLDATLVTAHSDKEQAAPTFKRGYGFHPLCAFIDHGPQGTGEPLAMLLRPGNAGSNTATDHETLIKQALAATPVINPHRPGKKVLIRTDGAGGTRELLSFLDRRGVSYSIGWTLPANTPELYRLVPEDVWQAAYNADGAIREGAHVAEFTNLIALKGYPPGMRVIVRRERPHPGAQLRFEDVEGYRLTAFVTNTSRGQLAELELRHRRRARCEDRIRIAKDTGLTNLPLQGFDQNRLWLLIVQIANDLLAWMGMLALTSHEARRWEPKTLRHRLFTIAATLARTARQRLLHVKKTAPWAVLFTTVWDNLAALSPP</sequence>
<dbReference type="Pfam" id="PF13701">
    <property type="entry name" value="DDE_Tnp_1_4"/>
    <property type="match status" value="1"/>
</dbReference>
<dbReference type="InterPro" id="IPR047960">
    <property type="entry name" value="Transpos_IS1380"/>
</dbReference>
<protein>
    <submittedName>
        <fullName evidence="2">Putative transposase</fullName>
    </submittedName>
</protein>
<dbReference type="Proteomes" id="UP000004367">
    <property type="component" value="Unassembled WGS sequence"/>
</dbReference>
<evidence type="ECO:0000259" key="1">
    <source>
        <dbReference type="Pfam" id="PF13701"/>
    </source>
</evidence>
<dbReference type="NCBIfam" id="NF033539">
    <property type="entry name" value="transpos_IS1380"/>
    <property type="match status" value="1"/>
</dbReference>
<dbReference type="STRING" id="1089455.MOPEL_034_00010"/>
<organism evidence="2 3">
    <name type="scientific">Mobilicoccus pelagius NBRC 104925</name>
    <dbReference type="NCBI Taxonomy" id="1089455"/>
    <lineage>
        <taxon>Bacteria</taxon>
        <taxon>Bacillati</taxon>
        <taxon>Actinomycetota</taxon>
        <taxon>Actinomycetes</taxon>
        <taxon>Micrococcales</taxon>
        <taxon>Dermatophilaceae</taxon>
        <taxon>Mobilicoccus</taxon>
    </lineage>
</organism>
<gene>
    <name evidence="2" type="ORF">MOPEL_034_00010</name>
</gene>
<keyword evidence="3" id="KW-1185">Reference proteome</keyword>
<evidence type="ECO:0000313" key="2">
    <source>
        <dbReference type="EMBL" id="GAB48033.1"/>
    </source>
</evidence>
<proteinExistence type="predicted"/>
<dbReference type="InterPro" id="IPR025668">
    <property type="entry name" value="Tnp_DDE_dom"/>
</dbReference>
<feature type="domain" description="Transposase DDE" evidence="1">
    <location>
        <begin position="29"/>
        <end position="482"/>
    </location>
</feature>
<reference evidence="2 3" key="1">
    <citation type="submission" date="2012-02" db="EMBL/GenBank/DDBJ databases">
        <title>Whole genome shotgun sequence of Mobilicoccus pelagius NBRC 104925.</title>
        <authorList>
            <person name="Yoshida Y."/>
            <person name="Hosoyama A."/>
            <person name="Tsuchikane K."/>
            <person name="Katsumata H."/>
            <person name="Yamazaki S."/>
            <person name="Fujita N."/>
        </authorList>
    </citation>
    <scope>NUCLEOTIDE SEQUENCE [LARGE SCALE GENOMIC DNA]</scope>
    <source>
        <strain evidence="2 3">NBRC 104925</strain>
    </source>
</reference>
<name>H5UQM5_9MICO</name>
<comment type="caution">
    <text evidence="2">The sequence shown here is derived from an EMBL/GenBank/DDBJ whole genome shotgun (WGS) entry which is preliminary data.</text>
</comment>